<dbReference type="HAMAP" id="MF_01937">
    <property type="entry name" value="MenA_1"/>
    <property type="match status" value="1"/>
</dbReference>
<dbReference type="Gene3D" id="1.10.357.140">
    <property type="entry name" value="UbiA prenyltransferase"/>
    <property type="match status" value="1"/>
</dbReference>
<evidence type="ECO:0000256" key="4">
    <source>
        <dbReference type="ARBA" id="ARBA00022679"/>
    </source>
</evidence>
<dbReference type="PANTHER" id="PTHR13929:SF0">
    <property type="entry name" value="UBIA PRENYLTRANSFERASE DOMAIN-CONTAINING PROTEIN 1"/>
    <property type="match status" value="1"/>
</dbReference>
<keyword evidence="6 8" id="KW-1133">Transmembrane helix</keyword>
<dbReference type="GO" id="GO:0042371">
    <property type="term" value="P:vitamin K biosynthetic process"/>
    <property type="evidence" value="ECO:0007669"/>
    <property type="project" value="TreeGrafter"/>
</dbReference>
<evidence type="ECO:0000256" key="6">
    <source>
        <dbReference type="ARBA" id="ARBA00022989"/>
    </source>
</evidence>
<dbReference type="Gene3D" id="1.20.120.1780">
    <property type="entry name" value="UbiA prenyltransferase"/>
    <property type="match status" value="1"/>
</dbReference>
<reference evidence="10 11" key="1">
    <citation type="submission" date="2017-02" db="EMBL/GenBank/DDBJ databases">
        <authorList>
            <person name="Peterson S.W."/>
        </authorList>
    </citation>
    <scope>NUCLEOTIDE SEQUENCE [LARGE SCALE GENOMIC DNA]</scope>
    <source>
        <strain evidence="10 11">DSM 25262</strain>
    </source>
</reference>
<evidence type="ECO:0000256" key="1">
    <source>
        <dbReference type="ARBA" id="ARBA00004141"/>
    </source>
</evidence>
<comment type="function">
    <text evidence="8">Conversion of 1,4-dihydroxy-2-naphthoate (DHNA) to demethylmenaquinone (DMK).</text>
</comment>
<feature type="transmembrane region" description="Helical" evidence="8">
    <location>
        <begin position="151"/>
        <end position="169"/>
    </location>
</feature>
<sequence>MNTKVWLQAFRLRTLPLALSCIAMGGFLASAAGAFQWNIFLLCVSTTIFLQVLSNLANDYGDSIHGADSVERKGPSRAVQSGAISAQQMRTAVIIFVILCLISGISLLLVSFGVNWSAIFFFFGLGVLSIIAAIAYTVGRKPYGYIGLGDFSVLIFFGLVGVMGSYYLFTKQLTVYQLLPALSCGLFSIAVLNVNNIRDIESDFKAGKFSIPVRIGKEKAIIYHWFLLIMGLLCAVLYCVLTYTSFWQFLFLASAPLFIKNGLAVSRKPSHELDPYLKQMALSTLVFVLLFGIGQILS</sequence>
<dbReference type="PIRSF" id="PIRSF005355">
    <property type="entry name" value="UBIAD1"/>
    <property type="match status" value="1"/>
</dbReference>
<dbReference type="NCBIfam" id="TIGR00751">
    <property type="entry name" value="menA"/>
    <property type="match status" value="1"/>
</dbReference>
<keyword evidence="5 8" id="KW-0812">Transmembrane</keyword>
<dbReference type="GO" id="GO:0046428">
    <property type="term" value="F:1,4-dihydroxy-2-naphthoate polyprenyltransferase activity"/>
    <property type="evidence" value="ECO:0007669"/>
    <property type="project" value="UniProtKB-UniRule"/>
</dbReference>
<dbReference type="GO" id="GO:0009234">
    <property type="term" value="P:menaquinone biosynthetic process"/>
    <property type="evidence" value="ECO:0007669"/>
    <property type="project" value="UniProtKB-UniRule"/>
</dbReference>
<dbReference type="PANTHER" id="PTHR13929">
    <property type="entry name" value="1,4-DIHYDROXY-2-NAPHTHOATE OCTAPRENYLTRANSFERASE"/>
    <property type="match status" value="1"/>
</dbReference>
<feature type="transmembrane region" description="Helical" evidence="8">
    <location>
        <begin position="118"/>
        <end position="139"/>
    </location>
</feature>
<evidence type="ECO:0000256" key="2">
    <source>
        <dbReference type="ARBA" id="ARBA00022428"/>
    </source>
</evidence>
<dbReference type="InterPro" id="IPR044878">
    <property type="entry name" value="UbiA_sf"/>
</dbReference>
<keyword evidence="11" id="KW-1185">Reference proteome</keyword>
<dbReference type="EMBL" id="FUZU01000001">
    <property type="protein sequence ID" value="SKC48106.1"/>
    <property type="molecule type" value="Genomic_DNA"/>
</dbReference>
<dbReference type="OrthoDB" id="9767568at2"/>
<dbReference type="UniPathway" id="UPA00079">
    <property type="reaction ID" value="UER00168"/>
</dbReference>
<feature type="transmembrane region" description="Helical" evidence="8">
    <location>
        <begin position="175"/>
        <end position="195"/>
    </location>
</feature>
<keyword evidence="3 8" id="KW-1003">Cell membrane</keyword>
<organism evidence="10 11">
    <name type="scientific">Ohtaekwangia koreensis</name>
    <dbReference type="NCBI Taxonomy" id="688867"/>
    <lineage>
        <taxon>Bacteria</taxon>
        <taxon>Pseudomonadati</taxon>
        <taxon>Bacteroidota</taxon>
        <taxon>Cytophagia</taxon>
        <taxon>Cytophagales</taxon>
        <taxon>Fulvivirgaceae</taxon>
        <taxon>Ohtaekwangia</taxon>
    </lineage>
</organism>
<evidence type="ECO:0000256" key="7">
    <source>
        <dbReference type="ARBA" id="ARBA00023136"/>
    </source>
</evidence>
<dbReference type="NCBIfam" id="NF004750">
    <property type="entry name" value="PRK06080.1-2"/>
    <property type="match status" value="1"/>
</dbReference>
<keyword evidence="7 8" id="KW-0472">Membrane</keyword>
<proteinExistence type="inferred from homology"/>
<evidence type="ECO:0000256" key="5">
    <source>
        <dbReference type="ARBA" id="ARBA00022692"/>
    </source>
</evidence>
<comment type="subcellular location">
    <subcellularLocation>
        <location evidence="8">Cell membrane</location>
        <topology evidence="8">Multi-pass membrane protein</topology>
    </subcellularLocation>
    <subcellularLocation>
        <location evidence="1">Membrane</location>
        <topology evidence="1">Multi-pass membrane protein</topology>
    </subcellularLocation>
</comment>
<keyword evidence="4 8" id="KW-0808">Transferase</keyword>
<dbReference type="RefSeq" id="WP_079685485.1">
    <property type="nucleotide sequence ID" value="NZ_FUZU01000001.1"/>
</dbReference>
<comment type="pathway">
    <text evidence="8">Quinol/quinone metabolism; menaquinone biosynthesis; menaquinol from 1,4-dihydroxy-2-naphthoate: step 1/2.</text>
</comment>
<dbReference type="Pfam" id="PF01040">
    <property type="entry name" value="UbiA"/>
    <property type="match status" value="1"/>
</dbReference>
<feature type="transmembrane region" description="Helical" evidence="8">
    <location>
        <begin position="220"/>
        <end position="240"/>
    </location>
</feature>
<feature type="transmembrane region" description="Helical" evidence="8">
    <location>
        <begin position="92"/>
        <end position="112"/>
    </location>
</feature>
<dbReference type="InterPro" id="IPR000537">
    <property type="entry name" value="UbiA_prenyltransferase"/>
</dbReference>
<dbReference type="CDD" id="cd13962">
    <property type="entry name" value="PT_UbiA_UBIAD1"/>
    <property type="match status" value="1"/>
</dbReference>
<keyword evidence="2 8" id="KW-0474">Menaquinone biosynthesis</keyword>
<evidence type="ECO:0000313" key="11">
    <source>
        <dbReference type="Proteomes" id="UP000190961"/>
    </source>
</evidence>
<dbReference type="EC" id="2.5.1.74" evidence="8 9"/>
<name>A0A1T5J9W3_9BACT</name>
<feature type="transmembrane region" description="Helical" evidence="8">
    <location>
        <begin position="35"/>
        <end position="53"/>
    </location>
</feature>
<feature type="transmembrane region" description="Helical" evidence="8">
    <location>
        <begin position="12"/>
        <end position="29"/>
    </location>
</feature>
<protein>
    <recommendedName>
        <fullName evidence="8 9">1,4-dihydroxy-2-naphthoate octaprenyltransferase</fullName>
        <shortName evidence="8">DHNA-octaprenyltransferase</shortName>
        <ecNumber evidence="8 9">2.5.1.74</ecNumber>
    </recommendedName>
</protein>
<evidence type="ECO:0000256" key="9">
    <source>
        <dbReference type="NCBIfam" id="TIGR00751"/>
    </source>
</evidence>
<dbReference type="Proteomes" id="UP000190961">
    <property type="component" value="Unassembled WGS sequence"/>
</dbReference>
<dbReference type="InterPro" id="IPR004657">
    <property type="entry name" value="MenA"/>
</dbReference>
<evidence type="ECO:0000313" key="10">
    <source>
        <dbReference type="EMBL" id="SKC48106.1"/>
    </source>
</evidence>
<dbReference type="STRING" id="688867.SAMN05660236_0897"/>
<comment type="catalytic activity">
    <reaction evidence="8">
        <text>an all-trans-polyprenyl diphosphate + 1,4-dihydroxy-2-naphthoate + H(+) = a 2-demethylmenaquinol + CO2 + diphosphate</text>
        <dbReference type="Rhea" id="RHEA:26478"/>
        <dbReference type="Rhea" id="RHEA-COMP:9563"/>
        <dbReference type="Rhea" id="RHEA-COMP:9564"/>
        <dbReference type="ChEBI" id="CHEBI:11173"/>
        <dbReference type="ChEBI" id="CHEBI:15378"/>
        <dbReference type="ChEBI" id="CHEBI:16526"/>
        <dbReference type="ChEBI" id="CHEBI:33019"/>
        <dbReference type="ChEBI" id="CHEBI:55437"/>
        <dbReference type="ChEBI" id="CHEBI:58914"/>
        <dbReference type="EC" id="2.5.1.74"/>
    </reaction>
</comment>
<gene>
    <name evidence="8" type="primary">menA</name>
    <name evidence="10" type="ORF">SAMN05660236_0897</name>
</gene>
<feature type="transmembrane region" description="Helical" evidence="8">
    <location>
        <begin position="276"/>
        <end position="297"/>
    </location>
</feature>
<comment type="similarity">
    <text evidence="8">Belongs to the MenA family. Type 1 subfamily.</text>
</comment>
<dbReference type="GO" id="GO:0005886">
    <property type="term" value="C:plasma membrane"/>
    <property type="evidence" value="ECO:0007669"/>
    <property type="project" value="UniProtKB-SubCell"/>
</dbReference>
<dbReference type="AlphaFoldDB" id="A0A1T5J9W3"/>
<accession>A0A1T5J9W3</accession>
<dbReference type="InterPro" id="IPR026046">
    <property type="entry name" value="UBIAD1"/>
</dbReference>
<evidence type="ECO:0000256" key="3">
    <source>
        <dbReference type="ARBA" id="ARBA00022475"/>
    </source>
</evidence>
<evidence type="ECO:0000256" key="8">
    <source>
        <dbReference type="HAMAP-Rule" id="MF_01937"/>
    </source>
</evidence>